<organism evidence="1">
    <name type="scientific">marine sediment metagenome</name>
    <dbReference type="NCBI Taxonomy" id="412755"/>
    <lineage>
        <taxon>unclassified sequences</taxon>
        <taxon>metagenomes</taxon>
        <taxon>ecological metagenomes</taxon>
    </lineage>
</organism>
<protein>
    <submittedName>
        <fullName evidence="1">Uncharacterized protein</fullName>
    </submittedName>
</protein>
<proteinExistence type="predicted"/>
<evidence type="ECO:0000313" key="1">
    <source>
        <dbReference type="EMBL" id="KKN44930.1"/>
    </source>
</evidence>
<comment type="caution">
    <text evidence="1">The sequence shown here is derived from an EMBL/GenBank/DDBJ whole genome shotgun (WGS) entry which is preliminary data.</text>
</comment>
<dbReference type="EMBL" id="LAZR01001419">
    <property type="protein sequence ID" value="KKN44930.1"/>
    <property type="molecule type" value="Genomic_DNA"/>
</dbReference>
<gene>
    <name evidence="1" type="ORF">LCGC14_0688080</name>
</gene>
<sequence>MGGTTITVYGETETEVLDKLREQVKIGVDMGLGPDSEAVIINGDDLKAVLGGQSVEKIKAKLFSVKLDEREMTVEFEEVEKGRIFHVGIAARFSKAPEPGQLLGTLHLHT</sequence>
<reference evidence="1" key="1">
    <citation type="journal article" date="2015" name="Nature">
        <title>Complex archaea that bridge the gap between prokaryotes and eukaryotes.</title>
        <authorList>
            <person name="Spang A."/>
            <person name="Saw J.H."/>
            <person name="Jorgensen S.L."/>
            <person name="Zaremba-Niedzwiedzka K."/>
            <person name="Martijn J."/>
            <person name="Lind A.E."/>
            <person name="van Eijk R."/>
            <person name="Schleper C."/>
            <person name="Guy L."/>
            <person name="Ettema T.J."/>
        </authorList>
    </citation>
    <scope>NUCLEOTIDE SEQUENCE</scope>
</reference>
<name>A0A0F9QL94_9ZZZZ</name>
<accession>A0A0F9QL94</accession>
<dbReference type="AlphaFoldDB" id="A0A0F9QL94"/>